<dbReference type="eggNOG" id="COG4430">
    <property type="taxonomic scope" value="Bacteria"/>
</dbReference>
<evidence type="ECO:0000313" key="1">
    <source>
        <dbReference type="EMBL" id="CDN51170.1"/>
    </source>
</evidence>
<dbReference type="OrthoDB" id="9796999at2"/>
<proteinExistence type="predicted"/>
<dbReference type="GeneID" id="24261227"/>
<evidence type="ECO:0000313" key="2">
    <source>
        <dbReference type="Proteomes" id="UP000028181"/>
    </source>
</evidence>
<dbReference type="PATRIC" id="fig|1028800.3.peg.5113"/>
<dbReference type="Pfam" id="PF13376">
    <property type="entry name" value="OmdA"/>
    <property type="match status" value="1"/>
</dbReference>
<geneLocation type="plasmid" evidence="2">
    <name>II</name>
</geneLocation>
<reference evidence="2" key="1">
    <citation type="journal article" date="2014" name="BMC Genomics">
        <title>Genome sequencing of two Neorhizobium galegae strains reveals a noeT gene responsible for the unusual acetylation of the nodulation factors.</title>
        <authorList>
            <person name="Osterman J."/>
            <person name="Marsh J."/>
            <person name="Laine P.K."/>
            <person name="Zeng Z."/>
            <person name="Alatalo E."/>
            <person name="Sullivan J.T."/>
            <person name="Young J.P."/>
            <person name="Thomas-Oates J."/>
            <person name="Paulin L."/>
            <person name="Lindstrom K."/>
        </authorList>
    </citation>
    <scope>NUCLEOTIDE SEQUENCE [LARGE SCALE GENOMIC DNA]</scope>
    <source>
        <strain evidence="2">HAMBI 540</strain>
    </source>
</reference>
<dbReference type="KEGG" id="ngg:RG540_PA04920"/>
<dbReference type="AlphaFoldDB" id="A0A068T120"/>
<dbReference type="Proteomes" id="UP000028181">
    <property type="component" value="Plasmid pHAMBI540a"/>
</dbReference>
<protein>
    <recommendedName>
        <fullName evidence="3">OmdA domain containing protein</fullName>
    </recommendedName>
</protein>
<keyword evidence="2" id="KW-1185">Reference proteome</keyword>
<dbReference type="HOGENOM" id="CLU_076645_1_1_5"/>
<sequence>MDLATEALAFTDPADWASWLTAHHATSSGAWLQIGKKNPKRTLITIDEALDVALCHGWIDSQRKGFDAACYLQRYSPRRAKSPWSKLNVDRVAQLTQAGRMQPAGLAEVEAAKADGRWVVAYAPQREAGLPDDLMAALAENAAASAAFEKLDKTGQYAVVLPLLKATTPKIRAARLEKAVAKLEKLE</sequence>
<organism evidence="1 2">
    <name type="scientific">Neorhizobium galegae bv. orientalis str. HAMBI 540</name>
    <dbReference type="NCBI Taxonomy" id="1028800"/>
    <lineage>
        <taxon>Bacteria</taxon>
        <taxon>Pseudomonadati</taxon>
        <taxon>Pseudomonadota</taxon>
        <taxon>Alphaproteobacteria</taxon>
        <taxon>Hyphomicrobiales</taxon>
        <taxon>Rhizobiaceae</taxon>
        <taxon>Rhizobium/Agrobacterium group</taxon>
        <taxon>Neorhizobium</taxon>
    </lineage>
</organism>
<dbReference type="RefSeq" id="WP_041364545.1">
    <property type="nucleotide sequence ID" value="NZ_HG938354.1"/>
</dbReference>
<dbReference type="EMBL" id="HG938354">
    <property type="protein sequence ID" value="CDN51170.1"/>
    <property type="molecule type" value="Genomic_DNA"/>
</dbReference>
<keyword evidence="1" id="KW-0614">Plasmid</keyword>
<accession>A0A068T120</accession>
<gene>
    <name evidence="1" type="ORF">RG540_PA04920</name>
</gene>
<name>A0A068T120_NEOGA</name>
<evidence type="ECO:0008006" key="3">
    <source>
        <dbReference type="Google" id="ProtNLM"/>
    </source>
</evidence>